<name>W1PXH2_AMBTC</name>
<keyword evidence="1" id="KW-0175">Coiled coil</keyword>
<reference evidence="4" key="1">
    <citation type="journal article" date="2013" name="Science">
        <title>The Amborella genome and the evolution of flowering plants.</title>
        <authorList>
            <consortium name="Amborella Genome Project"/>
        </authorList>
    </citation>
    <scope>NUCLEOTIDE SEQUENCE [LARGE SCALE GENOMIC DNA]</scope>
</reference>
<dbReference type="GO" id="GO:0010073">
    <property type="term" value="P:meristem maintenance"/>
    <property type="evidence" value="ECO:0007669"/>
    <property type="project" value="InterPro"/>
</dbReference>
<dbReference type="PANTHER" id="PTHR46033:SF1">
    <property type="entry name" value="PROTEIN MAIN-LIKE 2"/>
    <property type="match status" value="1"/>
</dbReference>
<feature type="coiled-coil region" evidence="1">
    <location>
        <begin position="319"/>
        <end position="382"/>
    </location>
</feature>
<dbReference type="EMBL" id="KI392596">
    <property type="protein sequence ID" value="ERN12943.1"/>
    <property type="molecule type" value="Genomic_DNA"/>
</dbReference>
<sequence>MPTSYASDCKELLGIPFQKIRGRHDLEIQFGKLWWEFTGIPHSAERMIGGRAPHISVSVEVMLDHQGIQKELSAILLILVMGDEDTVPPQIVRYIPYETSLHTCLGIFLFVDRSKGRAHLSVVWATRQLDYLERVAWGPAVVGWLHYHLCSVARGACYLGGSAIFLQVRAWEHITIPCPLPGRLAPSLPTIHCWSYRVWDSERLPSRLYYLLFLDTQAVGETPMIVEPIPAAYMSSSQPFRTTAHLICMFLVMATFPGRVYRQLDLPQTSCEITPPWTPIMVSTADEDAYLREIAPWIEEWRSRAARVIRKEEEEGISLSQYEDRYKDILRDIATLTDHSEGMMRKLRAAYLDEGRLPTDEIASLHAERDSAIEELDSIAEDFEHLCQNFDGVVAKRDSVRDELERVQAELERL</sequence>
<dbReference type="Gramene" id="ERN12943">
    <property type="protein sequence ID" value="ERN12943"/>
    <property type="gene ID" value="AMTR_s00050p00224980"/>
</dbReference>
<keyword evidence="4" id="KW-1185">Reference proteome</keyword>
<dbReference type="Proteomes" id="UP000017836">
    <property type="component" value="Unassembled WGS sequence"/>
</dbReference>
<gene>
    <name evidence="3" type="ORF">AMTR_s00050p00224980</name>
</gene>
<feature type="domain" description="Aminotransferase-like plant mobile" evidence="2">
    <location>
        <begin position="101"/>
        <end position="310"/>
    </location>
</feature>
<protein>
    <recommendedName>
        <fullName evidence="2">Aminotransferase-like plant mobile domain-containing protein</fullName>
    </recommendedName>
</protein>
<dbReference type="PANTHER" id="PTHR46033">
    <property type="entry name" value="PROTEIN MAIN-LIKE 2"/>
    <property type="match status" value="1"/>
</dbReference>
<dbReference type="InterPro" id="IPR044824">
    <property type="entry name" value="MAIN-like"/>
</dbReference>
<evidence type="ECO:0000259" key="2">
    <source>
        <dbReference type="Pfam" id="PF10536"/>
    </source>
</evidence>
<proteinExistence type="predicted"/>
<dbReference type="InterPro" id="IPR019557">
    <property type="entry name" value="AminoTfrase-like_pln_mobile"/>
</dbReference>
<accession>W1PXH2</accession>
<organism evidence="3 4">
    <name type="scientific">Amborella trichopoda</name>
    <dbReference type="NCBI Taxonomy" id="13333"/>
    <lineage>
        <taxon>Eukaryota</taxon>
        <taxon>Viridiplantae</taxon>
        <taxon>Streptophyta</taxon>
        <taxon>Embryophyta</taxon>
        <taxon>Tracheophyta</taxon>
        <taxon>Spermatophyta</taxon>
        <taxon>Magnoliopsida</taxon>
        <taxon>Amborellales</taxon>
        <taxon>Amborellaceae</taxon>
        <taxon>Amborella</taxon>
    </lineage>
</organism>
<dbReference type="HOGENOM" id="CLU_068553_0_0_1"/>
<evidence type="ECO:0000313" key="3">
    <source>
        <dbReference type="EMBL" id="ERN12943.1"/>
    </source>
</evidence>
<dbReference type="Pfam" id="PF10536">
    <property type="entry name" value="PMD"/>
    <property type="match status" value="1"/>
</dbReference>
<evidence type="ECO:0000256" key="1">
    <source>
        <dbReference type="SAM" id="Coils"/>
    </source>
</evidence>
<dbReference type="AlphaFoldDB" id="W1PXH2"/>
<evidence type="ECO:0000313" key="4">
    <source>
        <dbReference type="Proteomes" id="UP000017836"/>
    </source>
</evidence>